<protein>
    <submittedName>
        <fullName evidence="8">O-antigen ligase family protein</fullName>
    </submittedName>
</protein>
<dbReference type="GO" id="GO:0016874">
    <property type="term" value="F:ligase activity"/>
    <property type="evidence" value="ECO:0007669"/>
    <property type="project" value="UniProtKB-KW"/>
</dbReference>
<comment type="caution">
    <text evidence="8">The sequence shown here is derived from an EMBL/GenBank/DDBJ whole genome shotgun (WGS) entry which is preliminary data.</text>
</comment>
<feature type="transmembrane region" description="Helical" evidence="6">
    <location>
        <begin position="250"/>
        <end position="269"/>
    </location>
</feature>
<evidence type="ECO:0000256" key="3">
    <source>
        <dbReference type="ARBA" id="ARBA00022989"/>
    </source>
</evidence>
<feature type="transmembrane region" description="Helical" evidence="6">
    <location>
        <begin position="170"/>
        <end position="192"/>
    </location>
</feature>
<evidence type="ECO:0000256" key="4">
    <source>
        <dbReference type="ARBA" id="ARBA00023136"/>
    </source>
</evidence>
<dbReference type="PANTHER" id="PTHR37422">
    <property type="entry name" value="TEICHURONIC ACID BIOSYNTHESIS PROTEIN TUAE"/>
    <property type="match status" value="1"/>
</dbReference>
<evidence type="ECO:0000256" key="5">
    <source>
        <dbReference type="SAM" id="MobiDB-lite"/>
    </source>
</evidence>
<feature type="transmembrane region" description="Helical" evidence="6">
    <location>
        <begin position="223"/>
        <end position="243"/>
    </location>
</feature>
<evidence type="ECO:0000256" key="2">
    <source>
        <dbReference type="ARBA" id="ARBA00022692"/>
    </source>
</evidence>
<proteinExistence type="predicted"/>
<feature type="transmembrane region" description="Helical" evidence="6">
    <location>
        <begin position="99"/>
        <end position="119"/>
    </location>
</feature>
<name>A0A5N0T8H6_9MICO</name>
<feature type="transmembrane region" description="Helical" evidence="6">
    <location>
        <begin position="339"/>
        <end position="360"/>
    </location>
</feature>
<dbReference type="RefSeq" id="WP_150895682.1">
    <property type="nucleotide sequence ID" value="NZ_VYUY01000022.1"/>
</dbReference>
<gene>
    <name evidence="8" type="ORF">F6B40_15735</name>
</gene>
<evidence type="ECO:0000259" key="7">
    <source>
        <dbReference type="Pfam" id="PF04932"/>
    </source>
</evidence>
<feature type="transmembrane region" description="Helical" evidence="6">
    <location>
        <begin position="199"/>
        <end position="217"/>
    </location>
</feature>
<feature type="domain" description="O-antigen ligase-related" evidence="7">
    <location>
        <begin position="207"/>
        <end position="352"/>
    </location>
</feature>
<feature type="transmembrane region" description="Helical" evidence="6">
    <location>
        <begin position="131"/>
        <end position="150"/>
    </location>
</feature>
<reference evidence="9" key="1">
    <citation type="submission" date="2019-09" db="EMBL/GenBank/DDBJ databases">
        <title>Mumia zhuanghuii sp. nov. isolated from the intestinal contents of plateau pika (Ochotona curzoniae) in the Qinghai-Tibet plateau of China.</title>
        <authorList>
            <person name="Tian Z."/>
        </authorList>
    </citation>
    <scope>NUCLEOTIDE SEQUENCE [LARGE SCALE GENOMIC DNA]</scope>
    <source>
        <strain evidence="9">L-033</strain>
    </source>
</reference>
<keyword evidence="8" id="KW-0436">Ligase</keyword>
<feature type="transmembrane region" description="Helical" evidence="6">
    <location>
        <begin position="74"/>
        <end position="93"/>
    </location>
</feature>
<evidence type="ECO:0000256" key="6">
    <source>
        <dbReference type="SAM" id="Phobius"/>
    </source>
</evidence>
<accession>A0A5N0T8H6</accession>
<keyword evidence="4 6" id="KW-0472">Membrane</keyword>
<keyword evidence="9" id="KW-1185">Reference proteome</keyword>
<dbReference type="GO" id="GO:0016020">
    <property type="term" value="C:membrane"/>
    <property type="evidence" value="ECO:0007669"/>
    <property type="project" value="UniProtKB-SubCell"/>
</dbReference>
<evidence type="ECO:0000256" key="1">
    <source>
        <dbReference type="ARBA" id="ARBA00004141"/>
    </source>
</evidence>
<dbReference type="AlphaFoldDB" id="A0A5N0T8H6"/>
<feature type="transmembrane region" description="Helical" evidence="6">
    <location>
        <begin position="18"/>
        <end position="37"/>
    </location>
</feature>
<feature type="transmembrane region" description="Helical" evidence="6">
    <location>
        <begin position="372"/>
        <end position="390"/>
    </location>
</feature>
<dbReference type="InterPro" id="IPR051533">
    <property type="entry name" value="WaaL-like"/>
</dbReference>
<dbReference type="Proteomes" id="UP000326838">
    <property type="component" value="Unassembled WGS sequence"/>
</dbReference>
<evidence type="ECO:0000313" key="9">
    <source>
        <dbReference type="Proteomes" id="UP000326838"/>
    </source>
</evidence>
<dbReference type="Pfam" id="PF04932">
    <property type="entry name" value="Wzy_C"/>
    <property type="match status" value="1"/>
</dbReference>
<keyword evidence="3 6" id="KW-1133">Transmembrane helix</keyword>
<dbReference type="EMBL" id="VYUY01000022">
    <property type="protein sequence ID" value="KAA9130126.1"/>
    <property type="molecule type" value="Genomic_DNA"/>
</dbReference>
<comment type="subcellular location">
    <subcellularLocation>
        <location evidence="1">Membrane</location>
        <topology evidence="1">Multi-pass membrane protein</topology>
    </subcellularLocation>
</comment>
<evidence type="ECO:0000313" key="8">
    <source>
        <dbReference type="EMBL" id="KAA9130126.1"/>
    </source>
</evidence>
<feature type="transmembrane region" description="Helical" evidence="6">
    <location>
        <begin position="43"/>
        <end position="62"/>
    </location>
</feature>
<sequence>MTALPFGSSTGELLRSAGLARAFTLTTIAATFGAFAIERLTGRVTYVTIIAGLCLLAGGILIARRRELSPLRFAPISVLVFIAWAGASVVWSTDSRKSLGGWVSLLAFALLALTIAHVRDTLQTARAFGDVMRWLLSISLGVEILFGILLDMPFSLLGVQGAIADLGPVQGIFGTRNALGFIAVLALITFVVEWRTSSVPTGLSIFSVVLAGGLAILSDSPTVVVIATIVALATLALMLMRHATPTQRPVLQTSLGAVVVLGLIVAYLARNPIIAFLGAGSDFSTRADLWNTILDYVRFYPVQGWGWYGAWSTSEFPFLGINFALTERHASALNAYFDVLLQVGWLGLLLFLVVCGIALVRGWSEASTRRSVVYTWTPLILVALLVDSMFESFTLHGYGWMMLVLCAARAGHSRSWRDRVREPAPVGPELPSGIQGGDGKAG</sequence>
<keyword evidence="2 6" id="KW-0812">Transmembrane</keyword>
<dbReference type="InterPro" id="IPR007016">
    <property type="entry name" value="O-antigen_ligase-rel_domated"/>
</dbReference>
<organism evidence="8 9">
    <name type="scientific">Microbacterium caowuchunii</name>
    <dbReference type="NCBI Taxonomy" id="2614638"/>
    <lineage>
        <taxon>Bacteria</taxon>
        <taxon>Bacillati</taxon>
        <taxon>Actinomycetota</taxon>
        <taxon>Actinomycetes</taxon>
        <taxon>Micrococcales</taxon>
        <taxon>Microbacteriaceae</taxon>
        <taxon>Microbacterium</taxon>
    </lineage>
</organism>
<feature type="region of interest" description="Disordered" evidence="5">
    <location>
        <begin position="421"/>
        <end position="442"/>
    </location>
</feature>
<dbReference type="PANTHER" id="PTHR37422:SF13">
    <property type="entry name" value="LIPOPOLYSACCHARIDE BIOSYNTHESIS PROTEIN PA4999-RELATED"/>
    <property type="match status" value="1"/>
</dbReference>